<evidence type="ECO:0008006" key="8">
    <source>
        <dbReference type="Google" id="ProtNLM"/>
    </source>
</evidence>
<evidence type="ECO:0000313" key="6">
    <source>
        <dbReference type="EMBL" id="KAK4505149.1"/>
    </source>
</evidence>
<protein>
    <recommendedName>
        <fullName evidence="8">Transcription factor domain-containing protein</fullName>
    </recommendedName>
</protein>
<proteinExistence type="predicted"/>
<sequence length="560" mass="63379">MQETNPSEHWQIDSFASGTPFPSFFEQIMAPQFEASSSLAMPPDIFNTMPELDWFSDTTDHFGLDFTPTIDNAIERQLNDAFPTTERQGPAEHDGASDQHINDSAKQRHAIFQRSLWLWKPDANQNAFSEHNNIPMNERQIDMGASPHQPYLPSFYMEDTLSQDSRDRILQLVVKTAKSHISIPSFPSISCLDTLLKVGIAKRLETDAWIHPYTFESEKARPELLIALIAAGCVCFGIPRVSKTGLVLFEIVRVALNQLTEEDNSVIRDLQYLQACMIWIDVTAFCGFQRKMQIAESSLQPLVTALRRTGKFDHVAYSQNRPSAADEGDELEAKWRRWVEDESYKRQSLQSTKSNQHADIASTALFAELLMMSLHVSLDEITRFAGKCGEAEAHRAYQTLRPWSQTKQARTAVWHAGQVVRLAREVLPYQLRGADSLMVYHAMMVLWAYGMMLRDAARRMSSDRQQQESTMDNELPIFLDETSNDRANAFLLMNSGRPCLRLYDADPKSTSQACDVRNAQAVMAVGISVLEGNLPNEIHENLPQLIRSLCELMKALGSLK</sequence>
<dbReference type="PANTHER" id="PTHR47660">
    <property type="entry name" value="TRANSCRIPTION FACTOR WITH C2H2 AND ZN(2)-CYS(6) DNA BINDING DOMAIN (EUROFUNG)-RELATED-RELATED"/>
    <property type="match status" value="1"/>
</dbReference>
<keyword evidence="7" id="KW-1185">Reference proteome</keyword>
<comment type="caution">
    <text evidence="6">The sequence shown here is derived from an EMBL/GenBank/DDBJ whole genome shotgun (WGS) entry which is preliminary data.</text>
</comment>
<dbReference type="PANTHER" id="PTHR47660:SF8">
    <property type="entry name" value="TRANSCRIPTION FACTOR WITH C2H2 AND ZN(2)-CYS(6) DNA BINDING DOMAIN (EUROFUNG)"/>
    <property type="match status" value="1"/>
</dbReference>
<keyword evidence="2" id="KW-0862">Zinc</keyword>
<dbReference type="Proteomes" id="UP001305779">
    <property type="component" value="Unassembled WGS sequence"/>
</dbReference>
<evidence type="ECO:0000256" key="4">
    <source>
        <dbReference type="ARBA" id="ARBA00023163"/>
    </source>
</evidence>
<evidence type="ECO:0000256" key="1">
    <source>
        <dbReference type="ARBA" id="ARBA00022723"/>
    </source>
</evidence>
<dbReference type="EMBL" id="JAXOVC010000002">
    <property type="protein sequence ID" value="KAK4505149.1"/>
    <property type="molecule type" value="Genomic_DNA"/>
</dbReference>
<keyword evidence="4" id="KW-0804">Transcription</keyword>
<evidence type="ECO:0000313" key="7">
    <source>
        <dbReference type="Proteomes" id="UP001305779"/>
    </source>
</evidence>
<evidence type="ECO:0000256" key="2">
    <source>
        <dbReference type="ARBA" id="ARBA00022833"/>
    </source>
</evidence>
<evidence type="ECO:0000256" key="5">
    <source>
        <dbReference type="ARBA" id="ARBA00023242"/>
    </source>
</evidence>
<evidence type="ECO:0000256" key="3">
    <source>
        <dbReference type="ARBA" id="ARBA00023015"/>
    </source>
</evidence>
<keyword evidence="3" id="KW-0805">Transcription regulation</keyword>
<name>A0ABR0EU39_ZASCE</name>
<gene>
    <name evidence="6" type="ORF">PRZ48_003112</name>
</gene>
<reference evidence="6 7" key="1">
    <citation type="journal article" date="2023" name="G3 (Bethesda)">
        <title>A chromosome-level genome assembly of Zasmidium syzygii isolated from banana leaves.</title>
        <authorList>
            <person name="van Westerhoven A.C."/>
            <person name="Mehrabi R."/>
            <person name="Talebi R."/>
            <person name="Steentjes M.B.F."/>
            <person name="Corcolon B."/>
            <person name="Chong P.A."/>
            <person name="Kema G.H.J."/>
            <person name="Seidl M.F."/>
        </authorList>
    </citation>
    <scope>NUCLEOTIDE SEQUENCE [LARGE SCALE GENOMIC DNA]</scope>
    <source>
        <strain evidence="6 7">P124</strain>
    </source>
</reference>
<organism evidence="6 7">
    <name type="scientific">Zasmidium cellare</name>
    <name type="common">Wine cellar mold</name>
    <name type="synonym">Racodium cellare</name>
    <dbReference type="NCBI Taxonomy" id="395010"/>
    <lineage>
        <taxon>Eukaryota</taxon>
        <taxon>Fungi</taxon>
        <taxon>Dikarya</taxon>
        <taxon>Ascomycota</taxon>
        <taxon>Pezizomycotina</taxon>
        <taxon>Dothideomycetes</taxon>
        <taxon>Dothideomycetidae</taxon>
        <taxon>Mycosphaerellales</taxon>
        <taxon>Mycosphaerellaceae</taxon>
        <taxon>Zasmidium</taxon>
    </lineage>
</organism>
<keyword evidence="5" id="KW-0539">Nucleus</keyword>
<keyword evidence="1" id="KW-0479">Metal-binding</keyword>
<accession>A0ABR0EU39</accession>